<dbReference type="EMBL" id="CASHSV030000001">
    <property type="protein sequence ID" value="CAJ2631608.1"/>
    <property type="molecule type" value="Genomic_DNA"/>
</dbReference>
<evidence type="ECO:0000313" key="2">
    <source>
        <dbReference type="Proteomes" id="UP001177021"/>
    </source>
</evidence>
<reference evidence="1" key="1">
    <citation type="submission" date="2023-10" db="EMBL/GenBank/DDBJ databases">
        <authorList>
            <person name="Rodriguez Cubillos JULIANA M."/>
            <person name="De Vega J."/>
        </authorList>
    </citation>
    <scope>NUCLEOTIDE SEQUENCE</scope>
</reference>
<accession>A0ACB0IH29</accession>
<evidence type="ECO:0000313" key="1">
    <source>
        <dbReference type="EMBL" id="CAJ2631608.1"/>
    </source>
</evidence>
<gene>
    <name evidence="1" type="ORF">MILVUS5_LOCUS3104</name>
</gene>
<dbReference type="Proteomes" id="UP001177021">
    <property type="component" value="Unassembled WGS sequence"/>
</dbReference>
<sequence length="418" mass="47483">MNFYEYLPHEYSYALYLADIYDLYPFDSMIHNMVSERYPRDEDEDYASAYDSESFEEDESVDVAILSTSTQDLEFSTSQDSILFGSFASPIIPVSIPSIASDFDGFSIKIGAITCFLGDSCCNNVDFAITASKEHKQSKNFATEFVLSAISQKPQNQSSVQVFSSPIKVKCHHGGNVRFSQDHDQHSKKDSDKPSEPDNPSELAITLQTLINHQNLITLKNLDMQWKLHYEQQDSSTLFHFQENVKIVGLVNGVATVKEMIFNGVLSWFTAICYVILLLFDPHKLDISDEFKRVISFLRGNEDKIRVVLNKAEWQTKLILNNLYCQGHNQNPQTWSVGRADQWPFGFIPCQPKHITGAPVSVVRSVGEMQATGQPAGVQLVQHQLAYQHIQQLQAFWANQQFQDHSLPLTRIKEDYEG</sequence>
<comment type="caution">
    <text evidence="1">The sequence shown here is derived from an EMBL/GenBank/DDBJ whole genome shotgun (WGS) entry which is preliminary data.</text>
</comment>
<proteinExistence type="predicted"/>
<name>A0ACB0IH29_TRIPR</name>
<keyword evidence="2" id="KW-1185">Reference proteome</keyword>
<organism evidence="1 2">
    <name type="scientific">Trifolium pratense</name>
    <name type="common">Red clover</name>
    <dbReference type="NCBI Taxonomy" id="57577"/>
    <lineage>
        <taxon>Eukaryota</taxon>
        <taxon>Viridiplantae</taxon>
        <taxon>Streptophyta</taxon>
        <taxon>Embryophyta</taxon>
        <taxon>Tracheophyta</taxon>
        <taxon>Spermatophyta</taxon>
        <taxon>Magnoliopsida</taxon>
        <taxon>eudicotyledons</taxon>
        <taxon>Gunneridae</taxon>
        <taxon>Pentapetalae</taxon>
        <taxon>rosids</taxon>
        <taxon>fabids</taxon>
        <taxon>Fabales</taxon>
        <taxon>Fabaceae</taxon>
        <taxon>Papilionoideae</taxon>
        <taxon>50 kb inversion clade</taxon>
        <taxon>NPAAA clade</taxon>
        <taxon>Hologalegina</taxon>
        <taxon>IRL clade</taxon>
        <taxon>Trifolieae</taxon>
        <taxon>Trifolium</taxon>
    </lineage>
</organism>
<protein>
    <submittedName>
        <fullName evidence="1">Uncharacterized protein</fullName>
    </submittedName>
</protein>